<dbReference type="SUPFAM" id="SSF54171">
    <property type="entry name" value="DNA-binding domain"/>
    <property type="match status" value="1"/>
</dbReference>
<evidence type="ECO:0000256" key="5">
    <source>
        <dbReference type="ARBA" id="ARBA00023159"/>
    </source>
</evidence>
<dbReference type="AlphaFoldDB" id="A0A6P5XX13"/>
<protein>
    <submittedName>
        <fullName evidence="12">Pathogenesis-related genes transcriptional activator PTI6-like</fullName>
    </submittedName>
</protein>
<dbReference type="GeneID" id="111286577"/>
<keyword evidence="3" id="KW-0805">Transcription regulation</keyword>
<dbReference type="RefSeq" id="XP_022732346.1">
    <property type="nucleotide sequence ID" value="XM_022876611.1"/>
</dbReference>
<dbReference type="Proteomes" id="UP000515121">
    <property type="component" value="Unplaced"/>
</dbReference>
<sequence length="279" mass="31453">MISTQSESHHSYAGMFKFTEHVITSIKPPPQPARNIPQKVLRIILTDADATDSSSDEEHDEQPTPTRSRIRRINTVRRVKRHVKEINFQPLFPSSSASTTKLPVKQQPSTKRERPSPQSDVTRCKKFRGVRQRVWGRWAAEIRDPNQRKRVWLGTFDTPEEAATAYDKAALLLRGPNAVTNFSIPVLEEKEAPVDQSQGDAFDSSTPCCSPSSSSSVLRYEEWTPSDGLGHMEVDVGTSGFQIDVPSYSTDLFLSDELFAQQQEDEISDFNVDDFLVLD</sequence>
<organism evidence="11 12">
    <name type="scientific">Durio zibethinus</name>
    <name type="common">Durian</name>
    <dbReference type="NCBI Taxonomy" id="66656"/>
    <lineage>
        <taxon>Eukaryota</taxon>
        <taxon>Viridiplantae</taxon>
        <taxon>Streptophyta</taxon>
        <taxon>Embryophyta</taxon>
        <taxon>Tracheophyta</taxon>
        <taxon>Spermatophyta</taxon>
        <taxon>Magnoliopsida</taxon>
        <taxon>eudicotyledons</taxon>
        <taxon>Gunneridae</taxon>
        <taxon>Pentapetalae</taxon>
        <taxon>rosids</taxon>
        <taxon>malvids</taxon>
        <taxon>Malvales</taxon>
        <taxon>Malvaceae</taxon>
        <taxon>Helicteroideae</taxon>
        <taxon>Durio</taxon>
    </lineage>
</organism>
<keyword evidence="2" id="KW-0936">Ethylene signaling pathway</keyword>
<dbReference type="PANTHER" id="PTHR31194:SF166">
    <property type="entry name" value="PATHOGENESIS-RELATED GENES TRANSCRIPTIONAL ACTIVATOR PTI6"/>
    <property type="match status" value="1"/>
</dbReference>
<evidence type="ECO:0000256" key="6">
    <source>
        <dbReference type="ARBA" id="ARBA00023163"/>
    </source>
</evidence>
<dbReference type="InterPro" id="IPR036955">
    <property type="entry name" value="AP2/ERF_dom_sf"/>
</dbReference>
<reference evidence="12" key="1">
    <citation type="submission" date="2025-08" db="UniProtKB">
        <authorList>
            <consortium name="RefSeq"/>
        </authorList>
    </citation>
    <scope>IDENTIFICATION</scope>
    <source>
        <tissue evidence="12">Fruit stalk</tissue>
    </source>
</reference>
<evidence type="ECO:0000256" key="1">
    <source>
        <dbReference type="ARBA" id="ARBA00004123"/>
    </source>
</evidence>
<evidence type="ECO:0000259" key="10">
    <source>
        <dbReference type="PROSITE" id="PS51032"/>
    </source>
</evidence>
<keyword evidence="7" id="KW-0539">Nucleus</keyword>
<name>A0A6P5XX13_DURZI</name>
<feature type="region of interest" description="Disordered" evidence="9">
    <location>
        <begin position="48"/>
        <end position="70"/>
    </location>
</feature>
<dbReference type="OrthoDB" id="995187at2759"/>
<dbReference type="CDD" id="cd00018">
    <property type="entry name" value="AP2"/>
    <property type="match status" value="1"/>
</dbReference>
<dbReference type="InterPro" id="IPR001471">
    <property type="entry name" value="AP2/ERF_dom"/>
</dbReference>
<evidence type="ECO:0000256" key="4">
    <source>
        <dbReference type="ARBA" id="ARBA00023125"/>
    </source>
</evidence>
<evidence type="ECO:0000313" key="12">
    <source>
        <dbReference type="RefSeq" id="XP_022732346.1"/>
    </source>
</evidence>
<dbReference type="FunFam" id="3.30.730.10:FF:000001">
    <property type="entry name" value="Ethylene-responsive transcription factor 2"/>
    <property type="match status" value="1"/>
</dbReference>
<evidence type="ECO:0000256" key="9">
    <source>
        <dbReference type="SAM" id="MobiDB-lite"/>
    </source>
</evidence>
<gene>
    <name evidence="12" type="primary">LOC111286577</name>
</gene>
<keyword evidence="6" id="KW-0804">Transcription</keyword>
<evidence type="ECO:0000256" key="2">
    <source>
        <dbReference type="ARBA" id="ARBA00022745"/>
    </source>
</evidence>
<keyword evidence="4" id="KW-0238">DNA-binding</keyword>
<dbReference type="Gene3D" id="3.30.730.10">
    <property type="entry name" value="AP2/ERF domain"/>
    <property type="match status" value="1"/>
</dbReference>
<evidence type="ECO:0000256" key="8">
    <source>
        <dbReference type="ARBA" id="ARBA00024343"/>
    </source>
</evidence>
<keyword evidence="5" id="KW-0010">Activator</keyword>
<evidence type="ECO:0000256" key="3">
    <source>
        <dbReference type="ARBA" id="ARBA00023015"/>
    </source>
</evidence>
<dbReference type="GO" id="GO:0009873">
    <property type="term" value="P:ethylene-activated signaling pathway"/>
    <property type="evidence" value="ECO:0007669"/>
    <property type="project" value="UniProtKB-KW"/>
</dbReference>
<dbReference type="PANTHER" id="PTHR31194">
    <property type="entry name" value="SHN SHINE , DNA BINDING / TRANSCRIPTION FACTOR"/>
    <property type="match status" value="1"/>
</dbReference>
<dbReference type="PROSITE" id="PS51032">
    <property type="entry name" value="AP2_ERF"/>
    <property type="match status" value="1"/>
</dbReference>
<dbReference type="GO" id="GO:0005634">
    <property type="term" value="C:nucleus"/>
    <property type="evidence" value="ECO:0007669"/>
    <property type="project" value="UniProtKB-SubCell"/>
</dbReference>
<evidence type="ECO:0000313" key="11">
    <source>
        <dbReference type="Proteomes" id="UP000515121"/>
    </source>
</evidence>
<dbReference type="Pfam" id="PF00847">
    <property type="entry name" value="AP2"/>
    <property type="match status" value="1"/>
</dbReference>
<comment type="subcellular location">
    <subcellularLocation>
        <location evidence="1">Nucleus</location>
    </subcellularLocation>
</comment>
<keyword evidence="11" id="KW-1185">Reference proteome</keyword>
<dbReference type="InterPro" id="IPR016177">
    <property type="entry name" value="DNA-bd_dom_sf"/>
</dbReference>
<comment type="similarity">
    <text evidence="8">Belongs to the AP2/ERF transcription factor family. ERF subfamily.</text>
</comment>
<dbReference type="GO" id="GO:0003677">
    <property type="term" value="F:DNA binding"/>
    <property type="evidence" value="ECO:0007669"/>
    <property type="project" value="UniProtKB-KW"/>
</dbReference>
<proteinExistence type="inferred from homology"/>
<dbReference type="SMART" id="SM00380">
    <property type="entry name" value="AP2"/>
    <property type="match status" value="1"/>
</dbReference>
<dbReference type="InterPro" id="IPR050913">
    <property type="entry name" value="AP2/ERF_ERF"/>
</dbReference>
<feature type="compositionally biased region" description="Polar residues" evidence="9">
    <location>
        <begin position="92"/>
        <end position="109"/>
    </location>
</feature>
<feature type="region of interest" description="Disordered" evidence="9">
    <location>
        <begin position="90"/>
        <end position="123"/>
    </location>
</feature>
<feature type="domain" description="AP2/ERF" evidence="10">
    <location>
        <begin position="126"/>
        <end position="183"/>
    </location>
</feature>
<dbReference type="PRINTS" id="PR00367">
    <property type="entry name" value="ETHRSPELEMNT"/>
</dbReference>
<dbReference type="KEGG" id="dzi:111286577"/>
<dbReference type="PIRSF" id="PIRSF038123">
    <property type="entry name" value="PTI6"/>
    <property type="match status" value="1"/>
</dbReference>
<dbReference type="GO" id="GO:0003700">
    <property type="term" value="F:DNA-binding transcription factor activity"/>
    <property type="evidence" value="ECO:0007669"/>
    <property type="project" value="InterPro"/>
</dbReference>
<accession>A0A6P5XX13</accession>
<evidence type="ECO:0000256" key="7">
    <source>
        <dbReference type="ARBA" id="ARBA00023242"/>
    </source>
</evidence>